<protein>
    <submittedName>
        <fullName evidence="1">Uncharacterized protein</fullName>
    </submittedName>
</protein>
<organism evidence="1 2">
    <name type="scientific">Pelagicoccus albus</name>
    <dbReference type="NCBI Taxonomy" id="415222"/>
    <lineage>
        <taxon>Bacteria</taxon>
        <taxon>Pseudomonadati</taxon>
        <taxon>Verrucomicrobiota</taxon>
        <taxon>Opitutia</taxon>
        <taxon>Puniceicoccales</taxon>
        <taxon>Pelagicoccaceae</taxon>
        <taxon>Pelagicoccus</taxon>
    </lineage>
</organism>
<name>A0A7X1E6Z7_9BACT</name>
<comment type="caution">
    <text evidence="1">The sequence shown here is derived from an EMBL/GenBank/DDBJ whole genome shotgun (WGS) entry which is preliminary data.</text>
</comment>
<reference evidence="1 2" key="1">
    <citation type="submission" date="2020-07" db="EMBL/GenBank/DDBJ databases">
        <authorList>
            <person name="Feng X."/>
        </authorList>
    </citation>
    <scope>NUCLEOTIDE SEQUENCE [LARGE SCALE GENOMIC DNA]</scope>
    <source>
        <strain evidence="1 2">JCM23202</strain>
    </source>
</reference>
<gene>
    <name evidence="1" type="ORF">H5P27_01915</name>
</gene>
<sequence length="122" mass="13893">MKTTIASIFTLLATTSLFSSENDYVQVVGTVSEISEPAFSQPKIEHGCVWFGKEKLERKTVWINIQEPEEYRGLKHVLASEADQLVEGQTITFSVLKSELDDKEKWPDLELPDSMTKVMELR</sequence>
<proteinExistence type="predicted"/>
<evidence type="ECO:0000313" key="1">
    <source>
        <dbReference type="EMBL" id="MBC2604804.1"/>
    </source>
</evidence>
<dbReference type="RefSeq" id="WP_185658688.1">
    <property type="nucleotide sequence ID" value="NZ_CAWPOO010000001.1"/>
</dbReference>
<dbReference type="Proteomes" id="UP000526501">
    <property type="component" value="Unassembled WGS sequence"/>
</dbReference>
<accession>A0A7X1E6Z7</accession>
<dbReference type="AlphaFoldDB" id="A0A7X1E6Z7"/>
<dbReference type="EMBL" id="JACHVC010000001">
    <property type="protein sequence ID" value="MBC2604804.1"/>
    <property type="molecule type" value="Genomic_DNA"/>
</dbReference>
<evidence type="ECO:0000313" key="2">
    <source>
        <dbReference type="Proteomes" id="UP000526501"/>
    </source>
</evidence>
<keyword evidence="2" id="KW-1185">Reference proteome</keyword>